<evidence type="ECO:0000256" key="5">
    <source>
        <dbReference type="ARBA" id="ARBA00045448"/>
    </source>
</evidence>
<dbReference type="Gene3D" id="3.40.50.1820">
    <property type="entry name" value="alpha/beta hydrolase"/>
    <property type="match status" value="1"/>
</dbReference>
<dbReference type="InterPro" id="IPR029058">
    <property type="entry name" value="AB_hydrolase_fold"/>
</dbReference>
<feature type="transmembrane region" description="Helical" evidence="7">
    <location>
        <begin position="21"/>
        <end position="41"/>
    </location>
</feature>
<dbReference type="AlphaFoldDB" id="A0AAD5TGJ7"/>
<feature type="domain" description="Peptidase S9A N-terminal" evidence="9">
    <location>
        <begin position="60"/>
        <end position="515"/>
    </location>
</feature>
<evidence type="ECO:0000256" key="6">
    <source>
        <dbReference type="RuleBase" id="RU368024"/>
    </source>
</evidence>
<keyword evidence="2 6" id="KW-0645">Protease</keyword>
<dbReference type="PANTHER" id="PTHR11757">
    <property type="entry name" value="PROTEASE FAMILY S9A OLIGOPEPTIDASE"/>
    <property type="match status" value="1"/>
</dbReference>
<dbReference type="GO" id="GO:0004252">
    <property type="term" value="F:serine-type endopeptidase activity"/>
    <property type="evidence" value="ECO:0007669"/>
    <property type="project" value="UniProtKB-UniRule"/>
</dbReference>
<evidence type="ECO:0000259" key="9">
    <source>
        <dbReference type="Pfam" id="PF02897"/>
    </source>
</evidence>
<comment type="similarity">
    <text evidence="1 6">Belongs to the peptidase S9A family.</text>
</comment>
<dbReference type="InterPro" id="IPR002470">
    <property type="entry name" value="Peptidase_S9A"/>
</dbReference>
<dbReference type="Pfam" id="PF00326">
    <property type="entry name" value="Peptidase_S9"/>
    <property type="match status" value="1"/>
</dbReference>
<evidence type="ECO:0000256" key="7">
    <source>
        <dbReference type="SAM" id="Phobius"/>
    </source>
</evidence>
<dbReference type="EMBL" id="JADGJQ010000046">
    <property type="protein sequence ID" value="KAJ3175960.1"/>
    <property type="molecule type" value="Genomic_DNA"/>
</dbReference>
<keyword evidence="4 6" id="KW-0720">Serine protease</keyword>
<evidence type="ECO:0000313" key="10">
    <source>
        <dbReference type="EMBL" id="KAJ3175960.1"/>
    </source>
</evidence>
<dbReference type="InterPro" id="IPR023302">
    <property type="entry name" value="Pept_S9A_N"/>
</dbReference>
<dbReference type="PRINTS" id="PR00862">
    <property type="entry name" value="PROLIGOPTASE"/>
</dbReference>
<evidence type="ECO:0000259" key="8">
    <source>
        <dbReference type="Pfam" id="PF00326"/>
    </source>
</evidence>
<dbReference type="Proteomes" id="UP001212152">
    <property type="component" value="Unassembled WGS sequence"/>
</dbReference>
<dbReference type="InterPro" id="IPR051543">
    <property type="entry name" value="Serine_Peptidase_S9A"/>
</dbReference>
<dbReference type="GO" id="GO:0006508">
    <property type="term" value="P:proteolysis"/>
    <property type="evidence" value="ECO:0007669"/>
    <property type="project" value="UniProtKB-KW"/>
</dbReference>
<organism evidence="10 11">
    <name type="scientific">Geranomyces variabilis</name>
    <dbReference type="NCBI Taxonomy" id="109894"/>
    <lineage>
        <taxon>Eukaryota</taxon>
        <taxon>Fungi</taxon>
        <taxon>Fungi incertae sedis</taxon>
        <taxon>Chytridiomycota</taxon>
        <taxon>Chytridiomycota incertae sedis</taxon>
        <taxon>Chytridiomycetes</taxon>
        <taxon>Spizellomycetales</taxon>
        <taxon>Powellomycetaceae</taxon>
        <taxon>Geranomyces</taxon>
    </lineage>
</organism>
<dbReference type="InterPro" id="IPR001375">
    <property type="entry name" value="Peptidase_S9_cat"/>
</dbReference>
<comment type="function">
    <text evidence="5">Serine peptidase whose precise substrate specificity remains unclear. Does not cleave peptides after a arginine or lysine residue. Regulates trans-Golgi network morphology and sorting by regulating the membrane binding of the AP-1 complex. May play a role in the regulation of synaptic vesicle exocytosis.</text>
</comment>
<protein>
    <recommendedName>
        <fullName evidence="6">Prolyl endopeptidase</fullName>
        <ecNumber evidence="6">3.4.21.-</ecNumber>
    </recommendedName>
</protein>
<sequence length="797" mass="88935">MAKAHSPLRNPASTNPWGKMRARLCTWIFAVVIFLFVLGTLKNTALDFNRLLNPLVPRAKRLSETKVIHGIEVTDDYSWLRQIDEDPDVRSYVAAENRYASFVLSPTRRLRKSLATELQNWNEAITQHEGPEVQLKCKSDLSPPNNFFEIGAHLYWSDVPPGKLYPVYYRRLSALSDQDSCACLASITGNSTVILDYNDLVQAGAEFTEGVFEPHPNRTDIIAFSFDLTGSENFQLYVKNLETGRLSKPIGQTYYSARWGTGQLEKCLHYNAVDPIWGIPRKVFQSCTWDSDGGEKHLYTEEDVSLTTELVLTADGEYLYIKAAGQITSETLVLNEIGAALPLFRRIVGVHYHVEHHRGRFYVLTNARGASNYQVVSVDAQTALKSDLTIEELVAGGLPKLKIFSVLKEDAHEVIERIEITKTHLIAWVRSIVTGLRTFRLLALDKADHNTAADTAMQLGTAGYSVFPGTISDMESRLHRSFSSPCFVFSNSSFLSPNRVWALSLRSGKTSLLVETRVTGFDPAQYVEERMWAPSAVNASIRIPMSLVRRKDFVDSRHPLLLSAYGAYGTYTDPAFSVDRLPLLHRGISYALCHPRGDGNLGPGWYTGGKYEQKHNTLDDVGSCLRTLVDRGVTKAGRVAFHGRSAGGLVAGHVVNNYGWADGKPSHPDAIVRCVVAQVPFIDPIGDMMDESIPWTPYEFFEWGNPITSATIFHAMRAYSPYGQIPAAASFPALHVSTGLADPRVGFWEPIKWVAKLRTRYEDLRQKELVLRVGVGGHFSGDKAEWFAFVIHQLGLN</sequence>
<keyword evidence="7" id="KW-1133">Transmembrane helix</keyword>
<evidence type="ECO:0000313" key="11">
    <source>
        <dbReference type="Proteomes" id="UP001212152"/>
    </source>
</evidence>
<reference evidence="10" key="1">
    <citation type="submission" date="2020-05" db="EMBL/GenBank/DDBJ databases">
        <title>Phylogenomic resolution of chytrid fungi.</title>
        <authorList>
            <person name="Stajich J.E."/>
            <person name="Amses K."/>
            <person name="Simmons R."/>
            <person name="Seto K."/>
            <person name="Myers J."/>
            <person name="Bonds A."/>
            <person name="Quandt C.A."/>
            <person name="Barry K."/>
            <person name="Liu P."/>
            <person name="Grigoriev I."/>
            <person name="Longcore J.E."/>
            <person name="James T.Y."/>
        </authorList>
    </citation>
    <scope>NUCLEOTIDE SEQUENCE</scope>
    <source>
        <strain evidence="10">JEL0379</strain>
    </source>
</reference>
<feature type="domain" description="Peptidase S9 prolyl oligopeptidase catalytic" evidence="8">
    <location>
        <begin position="576"/>
        <end position="763"/>
    </location>
</feature>
<dbReference type="EC" id="3.4.21.-" evidence="6"/>
<keyword evidence="11" id="KW-1185">Reference proteome</keyword>
<name>A0AAD5TGJ7_9FUNG</name>
<dbReference type="SUPFAM" id="SSF50993">
    <property type="entry name" value="Peptidase/esterase 'gauge' domain"/>
    <property type="match status" value="1"/>
</dbReference>
<evidence type="ECO:0000256" key="3">
    <source>
        <dbReference type="ARBA" id="ARBA00022801"/>
    </source>
</evidence>
<comment type="caution">
    <text evidence="10">The sequence shown here is derived from an EMBL/GenBank/DDBJ whole genome shotgun (WGS) entry which is preliminary data.</text>
</comment>
<dbReference type="Gene3D" id="2.130.10.120">
    <property type="entry name" value="Prolyl oligopeptidase, N-terminal domain"/>
    <property type="match status" value="1"/>
</dbReference>
<dbReference type="Pfam" id="PF02897">
    <property type="entry name" value="Peptidase_S9_N"/>
    <property type="match status" value="1"/>
</dbReference>
<dbReference type="PANTHER" id="PTHR11757:SF19">
    <property type="entry name" value="PROLYL ENDOPEPTIDASE-LIKE"/>
    <property type="match status" value="1"/>
</dbReference>
<gene>
    <name evidence="10" type="ORF">HDU87_005624</name>
</gene>
<keyword evidence="7" id="KW-0812">Transmembrane</keyword>
<evidence type="ECO:0000256" key="2">
    <source>
        <dbReference type="ARBA" id="ARBA00022670"/>
    </source>
</evidence>
<evidence type="ECO:0000256" key="4">
    <source>
        <dbReference type="ARBA" id="ARBA00022825"/>
    </source>
</evidence>
<proteinExistence type="inferred from homology"/>
<keyword evidence="7" id="KW-0472">Membrane</keyword>
<dbReference type="SUPFAM" id="SSF53474">
    <property type="entry name" value="alpha/beta-Hydrolases"/>
    <property type="match status" value="1"/>
</dbReference>
<keyword evidence="3 6" id="KW-0378">Hydrolase</keyword>
<evidence type="ECO:0000256" key="1">
    <source>
        <dbReference type="ARBA" id="ARBA00005228"/>
    </source>
</evidence>
<accession>A0AAD5TGJ7</accession>